<reference evidence="5 6" key="1">
    <citation type="submission" date="2018-07" db="EMBL/GenBank/DDBJ databases">
        <title>Genomic Encyclopedia of Type Strains, Phase IV (KMG-IV): sequencing the most valuable type-strain genomes for metagenomic binning, comparative biology and taxonomic classification.</title>
        <authorList>
            <person name="Goeker M."/>
        </authorList>
    </citation>
    <scope>NUCLEOTIDE SEQUENCE [LARGE SCALE GENOMIC DNA]</scope>
    <source>
        <strain evidence="5 6">DSM 27016</strain>
    </source>
</reference>
<dbReference type="InterPro" id="IPR005814">
    <property type="entry name" value="Aminotrans_3"/>
</dbReference>
<dbReference type="InterPro" id="IPR015424">
    <property type="entry name" value="PyrdxlP-dep_Trfase"/>
</dbReference>
<keyword evidence="6" id="KW-1185">Reference proteome</keyword>
<dbReference type="AlphaFoldDB" id="A0A369AI99"/>
<evidence type="ECO:0000313" key="5">
    <source>
        <dbReference type="EMBL" id="RCX09080.1"/>
    </source>
</evidence>
<organism evidence="5 6">
    <name type="scientific">Anaerobacterium chartisolvens</name>
    <dbReference type="NCBI Taxonomy" id="1297424"/>
    <lineage>
        <taxon>Bacteria</taxon>
        <taxon>Bacillati</taxon>
        <taxon>Bacillota</taxon>
        <taxon>Clostridia</taxon>
        <taxon>Eubacteriales</taxon>
        <taxon>Oscillospiraceae</taxon>
        <taxon>Anaerobacterium</taxon>
    </lineage>
</organism>
<sequence length="418" mass="46256">MQDIKKNIYYSVEDVVMEKGKGIYLYDSDGKEYIDCAAATFNLILGYSNEEVIESVKAQMDDLIHVTSSYQTKPINDVVEKLVKLSPENLTKVHLKVSGGSVANEGAIKIAMHHTGKRDVISLFRSHLGQTMMMMNLSGNAFRRQPFPSTCCGGLHVPDPYCYRCFYNQKPETCGMLCVERINDFIEYSSSGQVACIIVEPISGNGGNIVPPPGYFKALEKLCKEKEIILIFDEIQTGLGRTGEMFAADYFDIKPNIMTLAKGLGGTGFQVAAILTEERLGGLDGHHHSFTFGANIMAAAAASKTLDIVSRDGFLQNIRECGDYIMRRLELIKGKHAFIGDVRGVGLMIGIEVVDSDGEPDVALTNKIAKRAMEFGLILRTSRYGYGNVFKIRPPLNIKKDECEELCDRLEKLLSEIS</sequence>
<dbReference type="PANTHER" id="PTHR43094:SF1">
    <property type="entry name" value="AMINOTRANSFERASE CLASS-III"/>
    <property type="match status" value="1"/>
</dbReference>
<dbReference type="Gene3D" id="3.40.640.10">
    <property type="entry name" value="Type I PLP-dependent aspartate aminotransferase-like (Major domain)"/>
    <property type="match status" value="1"/>
</dbReference>
<dbReference type="Proteomes" id="UP000253034">
    <property type="component" value="Unassembled WGS sequence"/>
</dbReference>
<dbReference type="InterPro" id="IPR015421">
    <property type="entry name" value="PyrdxlP-dep_Trfase_major"/>
</dbReference>
<keyword evidence="3 4" id="KW-0663">Pyridoxal phosphate</keyword>
<evidence type="ECO:0000256" key="2">
    <source>
        <dbReference type="ARBA" id="ARBA00008954"/>
    </source>
</evidence>
<dbReference type="GO" id="GO:0030170">
    <property type="term" value="F:pyridoxal phosphate binding"/>
    <property type="evidence" value="ECO:0007669"/>
    <property type="project" value="InterPro"/>
</dbReference>
<evidence type="ECO:0000256" key="1">
    <source>
        <dbReference type="ARBA" id="ARBA00001933"/>
    </source>
</evidence>
<protein>
    <submittedName>
        <fullName evidence="5">4-aminobutyrate aminotransferase</fullName>
    </submittedName>
</protein>
<dbReference type="EMBL" id="QPJT01000039">
    <property type="protein sequence ID" value="RCX09080.1"/>
    <property type="molecule type" value="Genomic_DNA"/>
</dbReference>
<dbReference type="GO" id="GO:0008483">
    <property type="term" value="F:transaminase activity"/>
    <property type="evidence" value="ECO:0007669"/>
    <property type="project" value="UniProtKB-KW"/>
</dbReference>
<dbReference type="InterPro" id="IPR015422">
    <property type="entry name" value="PyrdxlP-dep_Trfase_small"/>
</dbReference>
<dbReference type="PANTHER" id="PTHR43094">
    <property type="entry name" value="AMINOTRANSFERASE"/>
    <property type="match status" value="1"/>
</dbReference>
<comment type="caution">
    <text evidence="5">The sequence shown here is derived from an EMBL/GenBank/DDBJ whole genome shotgun (WGS) entry which is preliminary data.</text>
</comment>
<dbReference type="SUPFAM" id="SSF53383">
    <property type="entry name" value="PLP-dependent transferases"/>
    <property type="match status" value="1"/>
</dbReference>
<evidence type="ECO:0000256" key="3">
    <source>
        <dbReference type="ARBA" id="ARBA00022898"/>
    </source>
</evidence>
<dbReference type="CDD" id="cd00610">
    <property type="entry name" value="OAT_like"/>
    <property type="match status" value="1"/>
</dbReference>
<dbReference type="FunFam" id="3.40.640.10:FF:000004">
    <property type="entry name" value="Acetylornithine aminotransferase"/>
    <property type="match status" value="1"/>
</dbReference>
<dbReference type="Pfam" id="PF00202">
    <property type="entry name" value="Aminotran_3"/>
    <property type="match status" value="1"/>
</dbReference>
<name>A0A369AI99_9FIRM</name>
<proteinExistence type="inferred from homology"/>
<dbReference type="PIRSF" id="PIRSF000521">
    <property type="entry name" value="Transaminase_4ab_Lys_Orn"/>
    <property type="match status" value="1"/>
</dbReference>
<accession>A0A369AI99</accession>
<dbReference type="Gene3D" id="3.90.1150.10">
    <property type="entry name" value="Aspartate Aminotransferase, domain 1"/>
    <property type="match status" value="1"/>
</dbReference>
<keyword evidence="5" id="KW-0808">Transferase</keyword>
<dbReference type="RefSeq" id="WP_207659297.1">
    <property type="nucleotide sequence ID" value="NZ_QPJT01000039.1"/>
</dbReference>
<evidence type="ECO:0000313" key="6">
    <source>
        <dbReference type="Proteomes" id="UP000253034"/>
    </source>
</evidence>
<keyword evidence="5" id="KW-0032">Aminotransferase</keyword>
<comment type="similarity">
    <text evidence="2 4">Belongs to the class-III pyridoxal-phosphate-dependent aminotransferase family.</text>
</comment>
<gene>
    <name evidence="5" type="ORF">DFR58_13919</name>
</gene>
<evidence type="ECO:0000256" key="4">
    <source>
        <dbReference type="RuleBase" id="RU003560"/>
    </source>
</evidence>
<comment type="cofactor">
    <cofactor evidence="1">
        <name>pyridoxal 5'-phosphate</name>
        <dbReference type="ChEBI" id="CHEBI:597326"/>
    </cofactor>
</comment>